<evidence type="ECO:0000313" key="2">
    <source>
        <dbReference type="EMBL" id="PIT93428.1"/>
    </source>
</evidence>
<feature type="domain" description="Methyltransferase type 11" evidence="1">
    <location>
        <begin position="78"/>
        <end position="172"/>
    </location>
</feature>
<evidence type="ECO:0000313" key="3">
    <source>
        <dbReference type="Proteomes" id="UP000229335"/>
    </source>
</evidence>
<protein>
    <recommendedName>
        <fullName evidence="1">Methyltransferase type 11 domain-containing protein</fullName>
    </recommendedName>
</protein>
<dbReference type="Gene3D" id="3.40.50.150">
    <property type="entry name" value="Vaccinia Virus protein VP39"/>
    <property type="match status" value="1"/>
</dbReference>
<dbReference type="SUPFAM" id="SSF53335">
    <property type="entry name" value="S-adenosyl-L-methionine-dependent methyltransferases"/>
    <property type="match status" value="1"/>
</dbReference>
<dbReference type="EMBL" id="PFAS01000077">
    <property type="protein sequence ID" value="PIT93428.1"/>
    <property type="molecule type" value="Genomic_DNA"/>
</dbReference>
<accession>A0A2M6WKU5</accession>
<dbReference type="InterPro" id="IPR029063">
    <property type="entry name" value="SAM-dependent_MTases_sf"/>
</dbReference>
<dbReference type="Proteomes" id="UP000229335">
    <property type="component" value="Unassembled WGS sequence"/>
</dbReference>
<gene>
    <name evidence="2" type="ORF">COU00_04455</name>
</gene>
<dbReference type="CDD" id="cd02440">
    <property type="entry name" value="AdoMet_MTases"/>
    <property type="match status" value="1"/>
</dbReference>
<dbReference type="AlphaFoldDB" id="A0A2M6WKU5"/>
<dbReference type="PANTHER" id="PTHR43861">
    <property type="entry name" value="TRANS-ACONITATE 2-METHYLTRANSFERASE-RELATED"/>
    <property type="match status" value="1"/>
</dbReference>
<dbReference type="Pfam" id="PF08241">
    <property type="entry name" value="Methyltransf_11"/>
    <property type="match status" value="1"/>
</dbReference>
<dbReference type="GO" id="GO:0008757">
    <property type="term" value="F:S-adenosylmethionine-dependent methyltransferase activity"/>
    <property type="evidence" value="ECO:0007669"/>
    <property type="project" value="InterPro"/>
</dbReference>
<sequence length="303" mass="33992">MGVFSSLSFPRKWESKNRFEIPAFAGMTKKAEITERECMDSIFIERLVLEDTKNNIIYNEHLIRYELAKRFAAGKRVLDIACGSGYGAKILAEAGAAEIIAADIDKKTLELAAKNYFHPSIKYLNCGAEKIELEDKTMDLAVSLETIEHLPNQDLFLTELRRVLKDNGLAIISTPNREVSKNKNPFHIKELNKEEFLAILNKYFSQVYLWEQTNGIATVIAGQNETTGQGLISISAKHPPEYFIALCSSSELPAGLEKNMIVSVNPAALAVIRNNPILKLADKFYPYLVKVSGIGRQLFFTKK</sequence>
<proteinExistence type="predicted"/>
<dbReference type="InterPro" id="IPR013216">
    <property type="entry name" value="Methyltransf_11"/>
</dbReference>
<organism evidence="2 3">
    <name type="scientific">Candidatus Falkowbacteria bacterium CG10_big_fil_rev_8_21_14_0_10_43_11</name>
    <dbReference type="NCBI Taxonomy" id="1974568"/>
    <lineage>
        <taxon>Bacteria</taxon>
        <taxon>Candidatus Falkowiibacteriota</taxon>
    </lineage>
</organism>
<reference evidence="3" key="1">
    <citation type="submission" date="2017-09" db="EMBL/GenBank/DDBJ databases">
        <title>Depth-based differentiation of microbial function through sediment-hosted aquifers and enrichment of novel symbionts in the deep terrestrial subsurface.</title>
        <authorList>
            <person name="Probst A.J."/>
            <person name="Ladd B."/>
            <person name="Jarett J.K."/>
            <person name="Geller-Mcgrath D.E."/>
            <person name="Sieber C.M.K."/>
            <person name="Emerson J.B."/>
            <person name="Anantharaman K."/>
            <person name="Thomas B.C."/>
            <person name="Malmstrom R."/>
            <person name="Stieglmeier M."/>
            <person name="Klingl A."/>
            <person name="Woyke T."/>
            <person name="Ryan C.M."/>
            <person name="Banfield J.F."/>
        </authorList>
    </citation>
    <scope>NUCLEOTIDE SEQUENCE [LARGE SCALE GENOMIC DNA]</scope>
</reference>
<name>A0A2M6WKU5_9BACT</name>
<comment type="caution">
    <text evidence="2">The sequence shown here is derived from an EMBL/GenBank/DDBJ whole genome shotgun (WGS) entry which is preliminary data.</text>
</comment>
<evidence type="ECO:0000259" key="1">
    <source>
        <dbReference type="Pfam" id="PF08241"/>
    </source>
</evidence>